<comment type="caution">
    <text evidence="2">The sequence shown here is derived from an EMBL/GenBank/DDBJ whole genome shotgun (WGS) entry which is preliminary data.</text>
</comment>
<accession>A0AA36GZI0</accession>
<protein>
    <submittedName>
        <fullName evidence="2">Uncharacterized protein</fullName>
    </submittedName>
</protein>
<sequence>MQQSQCGADLQLQQFISQNLSLPNDDEKAIAKMHIHKIVMDARFGQGSCLRMQEEEIASQGDAGAPSSARDSAQSREM</sequence>
<dbReference type="EMBL" id="CATQJL010000305">
    <property type="protein sequence ID" value="CAJ0600987.1"/>
    <property type="molecule type" value="Genomic_DNA"/>
</dbReference>
<proteinExistence type="predicted"/>
<dbReference type="Proteomes" id="UP001176961">
    <property type="component" value="Unassembled WGS sequence"/>
</dbReference>
<reference evidence="2" key="1">
    <citation type="submission" date="2023-07" db="EMBL/GenBank/DDBJ databases">
        <authorList>
            <consortium name="CYATHOMIX"/>
        </authorList>
    </citation>
    <scope>NUCLEOTIDE SEQUENCE</scope>
    <source>
        <strain evidence="2">N/A</strain>
    </source>
</reference>
<gene>
    <name evidence="2" type="ORF">CYNAS_LOCUS12970</name>
</gene>
<evidence type="ECO:0000313" key="2">
    <source>
        <dbReference type="EMBL" id="CAJ0600987.1"/>
    </source>
</evidence>
<keyword evidence="3" id="KW-1185">Reference proteome</keyword>
<organism evidence="2 3">
    <name type="scientific">Cylicocyclus nassatus</name>
    <name type="common">Nematode worm</name>
    <dbReference type="NCBI Taxonomy" id="53992"/>
    <lineage>
        <taxon>Eukaryota</taxon>
        <taxon>Metazoa</taxon>
        <taxon>Ecdysozoa</taxon>
        <taxon>Nematoda</taxon>
        <taxon>Chromadorea</taxon>
        <taxon>Rhabditida</taxon>
        <taxon>Rhabditina</taxon>
        <taxon>Rhabditomorpha</taxon>
        <taxon>Strongyloidea</taxon>
        <taxon>Strongylidae</taxon>
        <taxon>Cylicocyclus</taxon>
    </lineage>
</organism>
<evidence type="ECO:0000313" key="3">
    <source>
        <dbReference type="Proteomes" id="UP001176961"/>
    </source>
</evidence>
<feature type="region of interest" description="Disordered" evidence="1">
    <location>
        <begin position="53"/>
        <end position="78"/>
    </location>
</feature>
<name>A0AA36GZI0_CYLNA</name>
<evidence type="ECO:0000256" key="1">
    <source>
        <dbReference type="SAM" id="MobiDB-lite"/>
    </source>
</evidence>
<dbReference type="AlphaFoldDB" id="A0AA36GZI0"/>